<keyword evidence="4" id="KW-0804">Transcription</keyword>
<dbReference type="InterPro" id="IPR036388">
    <property type="entry name" value="WH-like_DNA-bd_sf"/>
</dbReference>
<dbReference type="SUPFAM" id="SSF53850">
    <property type="entry name" value="Periplasmic binding protein-like II"/>
    <property type="match status" value="1"/>
</dbReference>
<feature type="domain" description="HTH lysR-type" evidence="5">
    <location>
        <begin position="5"/>
        <end position="62"/>
    </location>
</feature>
<evidence type="ECO:0000313" key="6">
    <source>
        <dbReference type="EMBL" id="SFU20884.1"/>
    </source>
</evidence>
<evidence type="ECO:0000259" key="5">
    <source>
        <dbReference type="PROSITE" id="PS50931"/>
    </source>
</evidence>
<keyword evidence="3" id="KW-0238">DNA-binding</keyword>
<dbReference type="PANTHER" id="PTHR30419:SF8">
    <property type="entry name" value="NITROGEN ASSIMILATION TRANSCRIPTIONAL ACTIVATOR-RELATED"/>
    <property type="match status" value="1"/>
</dbReference>
<dbReference type="EMBL" id="FPAW01000054">
    <property type="protein sequence ID" value="SFU20884.1"/>
    <property type="molecule type" value="Genomic_DNA"/>
</dbReference>
<evidence type="ECO:0000256" key="1">
    <source>
        <dbReference type="ARBA" id="ARBA00009437"/>
    </source>
</evidence>
<dbReference type="Gene3D" id="1.10.10.10">
    <property type="entry name" value="Winged helix-like DNA-binding domain superfamily/Winged helix DNA-binding domain"/>
    <property type="match status" value="1"/>
</dbReference>
<dbReference type="PANTHER" id="PTHR30419">
    <property type="entry name" value="HTH-TYPE TRANSCRIPTIONAL REGULATOR YBHD"/>
    <property type="match status" value="1"/>
</dbReference>
<dbReference type="GO" id="GO:0045893">
    <property type="term" value="P:positive regulation of DNA-templated transcription"/>
    <property type="evidence" value="ECO:0007669"/>
    <property type="project" value="InterPro"/>
</dbReference>
<evidence type="ECO:0000313" key="7">
    <source>
        <dbReference type="Proteomes" id="UP000182466"/>
    </source>
</evidence>
<dbReference type="GO" id="GO:0003700">
    <property type="term" value="F:DNA-binding transcription factor activity"/>
    <property type="evidence" value="ECO:0007669"/>
    <property type="project" value="InterPro"/>
</dbReference>
<dbReference type="Pfam" id="PF03466">
    <property type="entry name" value="LysR_substrate"/>
    <property type="match status" value="1"/>
</dbReference>
<dbReference type="OrthoDB" id="5297263at2"/>
<dbReference type="PRINTS" id="PR00039">
    <property type="entry name" value="HTHLYSR"/>
</dbReference>
<dbReference type="NCBIfam" id="TIGR02424">
    <property type="entry name" value="TF_pcaQ"/>
    <property type="match status" value="1"/>
</dbReference>
<dbReference type="eggNOG" id="COG0583">
    <property type="taxonomic scope" value="Bacteria"/>
</dbReference>
<dbReference type="InterPro" id="IPR012787">
    <property type="entry name" value="TF_PcaQ"/>
</dbReference>
<dbReference type="SUPFAM" id="SSF46785">
    <property type="entry name" value="Winged helix' DNA-binding domain"/>
    <property type="match status" value="1"/>
</dbReference>
<dbReference type="RefSeq" id="WP_027263788.1">
    <property type="nucleotide sequence ID" value="NZ_FPAW01000054.1"/>
</dbReference>
<dbReference type="GO" id="GO:0005829">
    <property type="term" value="C:cytosol"/>
    <property type="evidence" value="ECO:0007669"/>
    <property type="project" value="TreeGrafter"/>
</dbReference>
<evidence type="ECO:0000256" key="4">
    <source>
        <dbReference type="ARBA" id="ARBA00023163"/>
    </source>
</evidence>
<dbReference type="STRING" id="999627.SAMN05216236_15413"/>
<protein>
    <submittedName>
        <fullName evidence="6">LysR family transcriptional regulator, pca operon transcriptional activator</fullName>
    </submittedName>
</protein>
<accession>A0A1I7EAC4</accession>
<gene>
    <name evidence="6" type="ORF">SAMN05216236_15413</name>
</gene>
<proteinExistence type="inferred from homology"/>
<dbReference type="GO" id="GO:0019619">
    <property type="term" value="P:3,4-dihydroxybenzoate catabolic process"/>
    <property type="evidence" value="ECO:0007669"/>
    <property type="project" value="InterPro"/>
</dbReference>
<name>A0A1I7EAC4_9RHOB</name>
<evidence type="ECO:0000256" key="3">
    <source>
        <dbReference type="ARBA" id="ARBA00023125"/>
    </source>
</evidence>
<keyword evidence="7" id="KW-1185">Reference proteome</keyword>
<dbReference type="Gene3D" id="3.40.190.10">
    <property type="entry name" value="Periplasmic binding protein-like II"/>
    <property type="match status" value="2"/>
</dbReference>
<dbReference type="InterPro" id="IPR036390">
    <property type="entry name" value="WH_DNA-bd_sf"/>
</dbReference>
<comment type="similarity">
    <text evidence="1">Belongs to the LysR transcriptional regulatory family.</text>
</comment>
<evidence type="ECO:0000256" key="2">
    <source>
        <dbReference type="ARBA" id="ARBA00023015"/>
    </source>
</evidence>
<dbReference type="Proteomes" id="UP000182466">
    <property type="component" value="Unassembled WGS sequence"/>
</dbReference>
<dbReference type="InterPro" id="IPR000847">
    <property type="entry name" value="LysR_HTH_N"/>
</dbReference>
<dbReference type="InterPro" id="IPR005119">
    <property type="entry name" value="LysR_subst-bd"/>
</dbReference>
<dbReference type="PROSITE" id="PS50931">
    <property type="entry name" value="HTH_LYSR"/>
    <property type="match status" value="1"/>
</dbReference>
<dbReference type="Pfam" id="PF00126">
    <property type="entry name" value="HTH_1"/>
    <property type="match status" value="1"/>
</dbReference>
<sequence length="306" mass="32675">MNSRIRIRHLEAFVAIAREKQLKRAAEKLGLTQPAISKTLKDLEQILEVTLMERGRAGILLSAKGEVFLQFAEQSIAALNTGVNTISARGPDGSARLSIGVLPSAAATLLPTASEVFRKTSPNVLLCIEEGPHGYLTNKLRAGALDLVIGRLGRPASMAGLSFTQLYTETVVIVAAPDHPLAGATHLSELAGANMIYPAEESAIRPLLARLLIAQGLPLFEDRIESVSGAFGRAMVLGPARAIWFISKGVVKGDLDTGRMVQLDIDMRATTGPVGLMTRSEDVANAPMQMFRNALIKGAKMTLTNS</sequence>
<keyword evidence="2" id="KW-0805">Transcription regulation</keyword>
<dbReference type="AlphaFoldDB" id="A0A1I7EAC4"/>
<reference evidence="6 7" key="1">
    <citation type="submission" date="2016-10" db="EMBL/GenBank/DDBJ databases">
        <authorList>
            <person name="de Groot N.N."/>
        </authorList>
    </citation>
    <scope>NUCLEOTIDE SEQUENCE [LARGE SCALE GENOMIC DNA]</scope>
    <source>
        <strain evidence="6 7">CGMCC 1.10959</strain>
    </source>
</reference>
<dbReference type="InterPro" id="IPR050950">
    <property type="entry name" value="HTH-type_LysR_regulators"/>
</dbReference>
<organism evidence="6 7">
    <name type="scientific">Sedimentitalea nanhaiensis</name>
    <dbReference type="NCBI Taxonomy" id="999627"/>
    <lineage>
        <taxon>Bacteria</taxon>
        <taxon>Pseudomonadati</taxon>
        <taxon>Pseudomonadota</taxon>
        <taxon>Alphaproteobacteria</taxon>
        <taxon>Rhodobacterales</taxon>
        <taxon>Paracoccaceae</taxon>
        <taxon>Sedimentitalea</taxon>
    </lineage>
</organism>
<dbReference type="GO" id="GO:0003677">
    <property type="term" value="F:DNA binding"/>
    <property type="evidence" value="ECO:0007669"/>
    <property type="project" value="UniProtKB-KW"/>
</dbReference>